<dbReference type="AlphaFoldDB" id="A0A1R2BDS8"/>
<accession>A0A1R2BDS8</accession>
<organism evidence="1 2">
    <name type="scientific">Stentor coeruleus</name>
    <dbReference type="NCBI Taxonomy" id="5963"/>
    <lineage>
        <taxon>Eukaryota</taxon>
        <taxon>Sar</taxon>
        <taxon>Alveolata</taxon>
        <taxon>Ciliophora</taxon>
        <taxon>Postciliodesmatophora</taxon>
        <taxon>Heterotrichea</taxon>
        <taxon>Heterotrichida</taxon>
        <taxon>Stentoridae</taxon>
        <taxon>Stentor</taxon>
    </lineage>
</organism>
<proteinExistence type="predicted"/>
<dbReference type="EMBL" id="MPUH01000720">
    <property type="protein sequence ID" value="OMJ74927.1"/>
    <property type="molecule type" value="Genomic_DNA"/>
</dbReference>
<sequence length="128" mass="14845">MHFSMITNDEIILTDKKCDLSTDTDDKLGCETSYVHLKRFMSHNDEFMYFEVPVTPNSDLFMHPTESPGYNQLNQRLADLCNKFEIEIEPAKLNDSKEKTVNVKNTSCSSLMQRRNRSQKNLGLISYL</sequence>
<gene>
    <name evidence="1" type="ORF">SteCoe_26027</name>
</gene>
<protein>
    <submittedName>
        <fullName evidence="1">Uncharacterized protein</fullName>
    </submittedName>
</protein>
<dbReference type="Proteomes" id="UP000187209">
    <property type="component" value="Unassembled WGS sequence"/>
</dbReference>
<evidence type="ECO:0000313" key="1">
    <source>
        <dbReference type="EMBL" id="OMJ74927.1"/>
    </source>
</evidence>
<keyword evidence="2" id="KW-1185">Reference proteome</keyword>
<evidence type="ECO:0000313" key="2">
    <source>
        <dbReference type="Proteomes" id="UP000187209"/>
    </source>
</evidence>
<name>A0A1R2BDS8_9CILI</name>
<reference evidence="1 2" key="1">
    <citation type="submission" date="2016-11" db="EMBL/GenBank/DDBJ databases">
        <title>The macronuclear genome of Stentor coeruleus: a giant cell with tiny introns.</title>
        <authorList>
            <person name="Slabodnick M."/>
            <person name="Ruby J.G."/>
            <person name="Reiff S.B."/>
            <person name="Swart E.C."/>
            <person name="Gosai S."/>
            <person name="Prabakaran S."/>
            <person name="Witkowska E."/>
            <person name="Larue G.E."/>
            <person name="Fisher S."/>
            <person name="Freeman R.M."/>
            <person name="Gunawardena J."/>
            <person name="Chu W."/>
            <person name="Stover N.A."/>
            <person name="Gregory B.D."/>
            <person name="Nowacki M."/>
            <person name="Derisi J."/>
            <person name="Roy S.W."/>
            <person name="Marshall W.F."/>
            <person name="Sood P."/>
        </authorList>
    </citation>
    <scope>NUCLEOTIDE SEQUENCE [LARGE SCALE GENOMIC DNA]</scope>
    <source>
        <strain evidence="1">WM001</strain>
    </source>
</reference>
<comment type="caution">
    <text evidence="1">The sequence shown here is derived from an EMBL/GenBank/DDBJ whole genome shotgun (WGS) entry which is preliminary data.</text>
</comment>